<dbReference type="PROSITE" id="PS01125">
    <property type="entry name" value="ROK"/>
    <property type="match status" value="1"/>
</dbReference>
<dbReference type="SUPFAM" id="SSF46785">
    <property type="entry name" value="Winged helix' DNA-binding domain"/>
    <property type="match status" value="1"/>
</dbReference>
<protein>
    <submittedName>
        <fullName evidence="2">ROK family protein</fullName>
    </submittedName>
</protein>
<dbReference type="eggNOG" id="COG1940">
    <property type="taxonomic scope" value="Bacteria"/>
</dbReference>
<dbReference type="Gene3D" id="3.30.420.40">
    <property type="match status" value="2"/>
</dbReference>
<dbReference type="RefSeq" id="WP_007914084.1">
    <property type="nucleotide sequence ID" value="NZ_ADVG01000003.1"/>
</dbReference>
<dbReference type="AlphaFoldDB" id="D6TSJ2"/>
<comment type="similarity">
    <text evidence="1">Belongs to the ROK (NagC/XylR) family.</text>
</comment>
<dbReference type="SUPFAM" id="SSF53067">
    <property type="entry name" value="Actin-like ATPase domain"/>
    <property type="match status" value="1"/>
</dbReference>
<dbReference type="Gene3D" id="1.10.10.10">
    <property type="entry name" value="Winged helix-like DNA-binding domain superfamily/Winged helix DNA-binding domain"/>
    <property type="match status" value="1"/>
</dbReference>
<sequence>MQGKAVPADRRLIRAINQNNLLNLIRLNAPISRPQLAELSGLSLATVIGLTGDLIGRHFVVESGPAESTGGRKATLLDLHPEGGFALGLMVRSFECIGVVVNLRGDVVFSLHWDTVLRHQGAQALEHIVRMTNDLLVQSGVEKDLVIGLGCALSGYIDAQNGICIDSWNLDWHSIELAEPLSRRLGFPVVIDNDVSCITTYERLFGWGSSDENFFTVVLGRGVGLGLVLNGEVYHGSTGGAGEFGHMVAIPGGRRCECGKRGCLEEYISFRGIIANYLEHNYKKTLPFNTPLDSSSDRAVRSEERVIHELLELALGGDELAAQAFEHSGELMGIALANLVNVLNPASIVLTGEGVFVAPAMFQSMEAVLRQNLFSQLGKNLRLLVEPLVGYESWARGAAALVLHRFFILPAHP</sequence>
<dbReference type="EMBL" id="ADVG01000003">
    <property type="protein sequence ID" value="EFH83393.1"/>
    <property type="molecule type" value="Genomic_DNA"/>
</dbReference>
<name>D6TSJ2_KTERA</name>
<organism evidence="2 3">
    <name type="scientific">Ktedonobacter racemifer DSM 44963</name>
    <dbReference type="NCBI Taxonomy" id="485913"/>
    <lineage>
        <taxon>Bacteria</taxon>
        <taxon>Bacillati</taxon>
        <taxon>Chloroflexota</taxon>
        <taxon>Ktedonobacteria</taxon>
        <taxon>Ktedonobacterales</taxon>
        <taxon>Ktedonobacteraceae</taxon>
        <taxon>Ktedonobacter</taxon>
    </lineage>
</organism>
<dbReference type="STRING" id="485913.Krac_4349"/>
<dbReference type="PANTHER" id="PTHR18964">
    <property type="entry name" value="ROK (REPRESSOR, ORF, KINASE) FAMILY"/>
    <property type="match status" value="1"/>
</dbReference>
<dbReference type="InParanoid" id="D6TSJ2"/>
<dbReference type="OrthoDB" id="9796533at2"/>
<evidence type="ECO:0000313" key="3">
    <source>
        <dbReference type="Proteomes" id="UP000004508"/>
    </source>
</evidence>
<dbReference type="InterPro" id="IPR043129">
    <property type="entry name" value="ATPase_NBD"/>
</dbReference>
<accession>D6TSJ2</accession>
<dbReference type="InterPro" id="IPR036390">
    <property type="entry name" value="WH_DNA-bd_sf"/>
</dbReference>
<evidence type="ECO:0000313" key="2">
    <source>
        <dbReference type="EMBL" id="EFH83393.1"/>
    </source>
</evidence>
<dbReference type="InterPro" id="IPR049874">
    <property type="entry name" value="ROK_cs"/>
</dbReference>
<evidence type="ECO:0000256" key="1">
    <source>
        <dbReference type="ARBA" id="ARBA00006479"/>
    </source>
</evidence>
<gene>
    <name evidence="2" type="ORF">Krac_4349</name>
</gene>
<dbReference type="InterPro" id="IPR036388">
    <property type="entry name" value="WH-like_DNA-bd_sf"/>
</dbReference>
<proteinExistence type="inferred from homology"/>
<reference evidence="2 3" key="1">
    <citation type="journal article" date="2011" name="Stand. Genomic Sci.">
        <title>Non-contiguous finished genome sequence and contextual data of the filamentous soil bacterium Ktedonobacter racemifer type strain (SOSP1-21).</title>
        <authorList>
            <person name="Chang Y.J."/>
            <person name="Land M."/>
            <person name="Hauser L."/>
            <person name="Chertkov O."/>
            <person name="Del Rio T.G."/>
            <person name="Nolan M."/>
            <person name="Copeland A."/>
            <person name="Tice H."/>
            <person name="Cheng J.F."/>
            <person name="Lucas S."/>
            <person name="Han C."/>
            <person name="Goodwin L."/>
            <person name="Pitluck S."/>
            <person name="Ivanova N."/>
            <person name="Ovchinikova G."/>
            <person name="Pati A."/>
            <person name="Chen A."/>
            <person name="Palaniappan K."/>
            <person name="Mavromatis K."/>
            <person name="Liolios K."/>
            <person name="Brettin T."/>
            <person name="Fiebig A."/>
            <person name="Rohde M."/>
            <person name="Abt B."/>
            <person name="Goker M."/>
            <person name="Detter J.C."/>
            <person name="Woyke T."/>
            <person name="Bristow J."/>
            <person name="Eisen J.A."/>
            <person name="Markowitz V."/>
            <person name="Hugenholtz P."/>
            <person name="Kyrpides N.C."/>
            <person name="Klenk H.P."/>
            <person name="Lapidus A."/>
        </authorList>
    </citation>
    <scope>NUCLEOTIDE SEQUENCE [LARGE SCALE GENOMIC DNA]</scope>
    <source>
        <strain evidence="3">DSM 44963</strain>
    </source>
</reference>
<comment type="caution">
    <text evidence="2">The sequence shown here is derived from an EMBL/GenBank/DDBJ whole genome shotgun (WGS) entry which is preliminary data.</text>
</comment>
<dbReference type="PANTHER" id="PTHR18964:SF149">
    <property type="entry name" value="BIFUNCTIONAL UDP-N-ACETYLGLUCOSAMINE 2-EPIMERASE_N-ACETYLMANNOSAMINE KINASE"/>
    <property type="match status" value="1"/>
</dbReference>
<dbReference type="CDD" id="cd24073">
    <property type="entry name" value="ASKHA_ATPase_ROK_CYANR"/>
    <property type="match status" value="1"/>
</dbReference>
<dbReference type="Proteomes" id="UP000004508">
    <property type="component" value="Unassembled WGS sequence"/>
</dbReference>
<dbReference type="Pfam" id="PF00480">
    <property type="entry name" value="ROK"/>
    <property type="match status" value="1"/>
</dbReference>
<dbReference type="InterPro" id="IPR000600">
    <property type="entry name" value="ROK"/>
</dbReference>
<keyword evidence="3" id="KW-1185">Reference proteome</keyword>